<proteinExistence type="predicted"/>
<keyword evidence="1" id="KW-0472">Membrane</keyword>
<sequence>MLHCEFSWLARHLLIDVRIARASAPFVEGIAGSVSDAARRRGFARFVTGDALLSPYTWPVASATGHFFAGLAVMQHVALRAFLPRRIMRLGMSLA</sequence>
<protein>
    <submittedName>
        <fullName evidence="2">Uncharacterized protein</fullName>
    </submittedName>
</protein>
<dbReference type="Proteomes" id="UP000246077">
    <property type="component" value="Unassembled WGS sequence"/>
</dbReference>
<keyword evidence="1" id="KW-1133">Transmembrane helix</keyword>
<keyword evidence="1" id="KW-0812">Transmembrane</keyword>
<feature type="transmembrane region" description="Helical" evidence="1">
    <location>
        <begin position="63"/>
        <end position="83"/>
    </location>
</feature>
<dbReference type="EMBL" id="QGLF01000008">
    <property type="protein sequence ID" value="PWR17857.1"/>
    <property type="molecule type" value="Genomic_DNA"/>
</dbReference>
<comment type="caution">
    <text evidence="2">The sequence shown here is derived from an EMBL/GenBank/DDBJ whole genome shotgun (WGS) entry which is preliminary data.</text>
</comment>
<gene>
    <name evidence="2" type="ORF">DKG75_22220</name>
</gene>
<organism evidence="2 3">
    <name type="scientific">Zavarzinia compransoris</name>
    <dbReference type="NCBI Taxonomy" id="1264899"/>
    <lineage>
        <taxon>Bacteria</taxon>
        <taxon>Pseudomonadati</taxon>
        <taxon>Pseudomonadota</taxon>
        <taxon>Alphaproteobacteria</taxon>
        <taxon>Rhodospirillales</taxon>
        <taxon>Zavarziniaceae</taxon>
        <taxon>Zavarzinia</taxon>
    </lineage>
</organism>
<keyword evidence="3" id="KW-1185">Reference proteome</keyword>
<accession>A0A317DT41</accession>
<evidence type="ECO:0000313" key="2">
    <source>
        <dbReference type="EMBL" id="PWR17857.1"/>
    </source>
</evidence>
<dbReference type="AlphaFoldDB" id="A0A317DT41"/>
<evidence type="ECO:0000313" key="3">
    <source>
        <dbReference type="Proteomes" id="UP000246077"/>
    </source>
</evidence>
<reference evidence="3" key="1">
    <citation type="submission" date="2018-05" db="EMBL/GenBank/DDBJ databases">
        <title>Zavarzinia sp. HR-AS.</title>
        <authorList>
            <person name="Lee Y."/>
            <person name="Jeon C.O."/>
        </authorList>
    </citation>
    <scope>NUCLEOTIDE SEQUENCE [LARGE SCALE GENOMIC DNA]</scope>
    <source>
        <strain evidence="3">DSM 1231</strain>
    </source>
</reference>
<evidence type="ECO:0000256" key="1">
    <source>
        <dbReference type="SAM" id="Phobius"/>
    </source>
</evidence>
<name>A0A317DT41_9PROT</name>